<dbReference type="Pfam" id="PF00096">
    <property type="entry name" value="zf-C2H2"/>
    <property type="match status" value="1"/>
</dbReference>
<sequence>MDKLTLNPHHKVAVGSTSTTDMEGKEDMKSEVVVKEEVCTDPEDTNMEGEHASEPLTGEEEDNESKTRSKMETQDELTLEIKRSKYSSPLNSLPNPNNSLEHHCLICYKMLVDIEATGGTSHTSTGADVLHGNLNVMVIMKNLLRVPSKDLETCLRHCGNPTNWLRICAECQPLIQNALSLNGKLMEVSKQLDKSRELIVERMRDSLGRNNEAFGSSSKCLTCDTDGCRGHENYLTDKIRKFVSKKHYPVITNPYEEGDREAKDKVQLATLAIQNRLVEEVGKPAASCVEHMSCSWSDSDDDNAIPEITNATDECNGVSEAPTKNVKKTSAAQTQIKLSSVSTRPVKPKRVLFMSPSTSTKIQKAEKVRAKVASAPKARKWLKLLSCGTCPHLQPKTLYDYLTHIALHQKRPNRCVECLVYLPKNEATIAEHWSQFHNESDKFPYCTEVSFNLENIWKCSKCPEKFSSIEEQFRHERRAHQMCIKYEEGEYKCVTCSSNLHSFEEWQLHRAVEHPQIAEMSCFYCDKTFISKTKEGIDLCNFVERLYHVIDKHPRKQVRPTDPCQLCGMDFETPKLLDEHLINFHSIPEDNLYPCPIPLCTFARKSSYQLRKHIEAVHGSQKYVCDNCGWSGKPVQQLQNHQFKRHGIVPDGFTLLTCEFEGCSFQAIRTHHMLKHAYVHRPENERPFKCEICEKGFYDRKHFMEHQNIHANKESKPYQCEICGNSFAVKNYLYIHNRLSHQGRFFPSTHKKKPKRTTSKDLSKTKNYSETHAAATGSDIVSPERKHGLSYELVATTTVAPTKPHIPLPDTEVKY</sequence>
<evidence type="ECO:0000256" key="3">
    <source>
        <dbReference type="ARBA" id="ARBA00022737"/>
    </source>
</evidence>
<dbReference type="SUPFAM" id="SSF57667">
    <property type="entry name" value="beta-beta-alpha zinc fingers"/>
    <property type="match status" value="1"/>
</dbReference>
<dbReference type="PROSITE" id="PS50157">
    <property type="entry name" value="ZINC_FINGER_C2H2_2"/>
    <property type="match status" value="3"/>
</dbReference>
<evidence type="ECO:0000313" key="11">
    <source>
        <dbReference type="Proteomes" id="UP001642540"/>
    </source>
</evidence>
<evidence type="ECO:0000256" key="4">
    <source>
        <dbReference type="ARBA" id="ARBA00022771"/>
    </source>
</evidence>
<dbReference type="SMART" id="SM00355">
    <property type="entry name" value="ZnF_C2H2"/>
    <property type="match status" value="9"/>
</dbReference>
<evidence type="ECO:0000256" key="6">
    <source>
        <dbReference type="ARBA" id="ARBA00023242"/>
    </source>
</evidence>
<feature type="domain" description="C2H2-type" evidence="9">
    <location>
        <begin position="688"/>
        <end position="715"/>
    </location>
</feature>
<keyword evidence="4 7" id="KW-0863">Zinc-finger</keyword>
<dbReference type="Proteomes" id="UP001642540">
    <property type="component" value="Unassembled WGS sequence"/>
</dbReference>
<keyword evidence="6" id="KW-0539">Nucleus</keyword>
<feature type="compositionally biased region" description="Basic and acidic residues" evidence="8">
    <location>
        <begin position="758"/>
        <end position="769"/>
    </location>
</feature>
<reference evidence="10 11" key="1">
    <citation type="submission" date="2024-08" db="EMBL/GenBank/DDBJ databases">
        <authorList>
            <person name="Cucini C."/>
            <person name="Frati F."/>
        </authorList>
    </citation>
    <scope>NUCLEOTIDE SEQUENCE [LARGE SCALE GENOMIC DNA]</scope>
</reference>
<keyword evidence="3" id="KW-0677">Repeat</keyword>
<comment type="subcellular location">
    <subcellularLocation>
        <location evidence="1">Nucleus</location>
    </subcellularLocation>
</comment>
<keyword evidence="2" id="KW-0479">Metal-binding</keyword>
<comment type="caution">
    <text evidence="10">The sequence shown here is derived from an EMBL/GenBank/DDBJ whole genome shotgun (WGS) entry which is preliminary data.</text>
</comment>
<dbReference type="Gene3D" id="3.30.160.60">
    <property type="entry name" value="Classic Zinc Finger"/>
    <property type="match status" value="3"/>
</dbReference>
<dbReference type="InterPro" id="IPR036236">
    <property type="entry name" value="Znf_C2H2_sf"/>
</dbReference>
<dbReference type="PROSITE" id="PS00028">
    <property type="entry name" value="ZINC_FINGER_C2H2_1"/>
    <property type="match status" value="4"/>
</dbReference>
<dbReference type="PANTHER" id="PTHR24376:SF216">
    <property type="entry name" value="ZINC FINGER PROTEIN 420-LIKE"/>
    <property type="match status" value="1"/>
</dbReference>
<accession>A0ABP1Q1A2</accession>
<proteinExistence type="predicted"/>
<feature type="region of interest" description="Disordered" evidence="8">
    <location>
        <begin position="745"/>
        <end position="778"/>
    </location>
</feature>
<gene>
    <name evidence="10" type="ORF">ODALV1_LOCUS6107</name>
</gene>
<name>A0ABP1Q1A2_9HEXA</name>
<evidence type="ECO:0000259" key="9">
    <source>
        <dbReference type="PROSITE" id="PS50157"/>
    </source>
</evidence>
<evidence type="ECO:0000256" key="5">
    <source>
        <dbReference type="ARBA" id="ARBA00022833"/>
    </source>
</evidence>
<feature type="region of interest" description="Disordered" evidence="8">
    <location>
        <begin position="1"/>
        <end position="76"/>
    </location>
</feature>
<protein>
    <recommendedName>
        <fullName evidence="9">C2H2-type domain-containing protein</fullName>
    </recommendedName>
</protein>
<evidence type="ECO:0000256" key="8">
    <source>
        <dbReference type="SAM" id="MobiDB-lite"/>
    </source>
</evidence>
<evidence type="ECO:0000256" key="7">
    <source>
        <dbReference type="PROSITE-ProRule" id="PRU00042"/>
    </source>
</evidence>
<keyword evidence="5" id="KW-0862">Zinc</keyword>
<keyword evidence="11" id="KW-1185">Reference proteome</keyword>
<dbReference type="EMBL" id="CAXLJM020000019">
    <property type="protein sequence ID" value="CAL8085418.1"/>
    <property type="molecule type" value="Genomic_DNA"/>
</dbReference>
<dbReference type="PANTHER" id="PTHR24376">
    <property type="entry name" value="ZINC FINGER PROTEIN"/>
    <property type="match status" value="1"/>
</dbReference>
<feature type="domain" description="C2H2-type" evidence="9">
    <location>
        <begin position="718"/>
        <end position="746"/>
    </location>
</feature>
<feature type="compositionally biased region" description="Basic and acidic residues" evidence="8">
    <location>
        <begin position="64"/>
        <end position="76"/>
    </location>
</feature>
<evidence type="ECO:0000313" key="10">
    <source>
        <dbReference type="EMBL" id="CAL8085418.1"/>
    </source>
</evidence>
<dbReference type="InterPro" id="IPR013087">
    <property type="entry name" value="Znf_C2H2_type"/>
</dbReference>
<evidence type="ECO:0000256" key="2">
    <source>
        <dbReference type="ARBA" id="ARBA00022723"/>
    </source>
</evidence>
<evidence type="ECO:0000256" key="1">
    <source>
        <dbReference type="ARBA" id="ARBA00004123"/>
    </source>
</evidence>
<feature type="domain" description="C2H2-type" evidence="9">
    <location>
        <begin position="457"/>
        <end position="480"/>
    </location>
</feature>
<feature type="compositionally biased region" description="Basic and acidic residues" evidence="8">
    <location>
        <begin position="22"/>
        <end position="38"/>
    </location>
</feature>
<organism evidence="10 11">
    <name type="scientific">Orchesella dallaii</name>
    <dbReference type="NCBI Taxonomy" id="48710"/>
    <lineage>
        <taxon>Eukaryota</taxon>
        <taxon>Metazoa</taxon>
        <taxon>Ecdysozoa</taxon>
        <taxon>Arthropoda</taxon>
        <taxon>Hexapoda</taxon>
        <taxon>Collembola</taxon>
        <taxon>Entomobryomorpha</taxon>
        <taxon>Entomobryoidea</taxon>
        <taxon>Orchesellidae</taxon>
        <taxon>Orchesellinae</taxon>
        <taxon>Orchesella</taxon>
    </lineage>
</organism>